<reference evidence="3" key="1">
    <citation type="submission" date="2025-08" db="UniProtKB">
        <authorList>
            <consortium name="Ensembl"/>
        </authorList>
    </citation>
    <scope>IDENTIFICATION</scope>
</reference>
<dbReference type="InterPro" id="IPR009030">
    <property type="entry name" value="Growth_fac_rcpt_cys_sf"/>
</dbReference>
<dbReference type="InterPro" id="IPR032778">
    <property type="entry name" value="GF_recep_IV"/>
</dbReference>
<dbReference type="InParanoid" id="A0A3Q3G3Z6"/>
<dbReference type="STRING" id="56723.ENSLBEP00000027801"/>
<dbReference type="Proteomes" id="UP000261660">
    <property type="component" value="Unplaced"/>
</dbReference>
<evidence type="ECO:0000259" key="2">
    <source>
        <dbReference type="Pfam" id="PF14843"/>
    </source>
</evidence>
<dbReference type="Gene3D" id="2.10.220.10">
    <property type="entry name" value="Hormone Receptor, Insulin-like Growth Factor Receptor 1, Chain A, domain 2"/>
    <property type="match status" value="2"/>
</dbReference>
<evidence type="ECO:0000256" key="1">
    <source>
        <dbReference type="ARBA" id="ARBA00023180"/>
    </source>
</evidence>
<dbReference type="CDD" id="cd00064">
    <property type="entry name" value="FU"/>
    <property type="match status" value="2"/>
</dbReference>
<name>A0A3Q3G3Z6_9LABR</name>
<dbReference type="Ensembl" id="ENSLBET00000029126.1">
    <property type="protein sequence ID" value="ENSLBEP00000027801.1"/>
    <property type="gene ID" value="ENSLBEG00000021081.1"/>
</dbReference>
<organism evidence="3 4">
    <name type="scientific">Labrus bergylta</name>
    <name type="common">ballan wrasse</name>
    <dbReference type="NCBI Taxonomy" id="56723"/>
    <lineage>
        <taxon>Eukaryota</taxon>
        <taxon>Metazoa</taxon>
        <taxon>Chordata</taxon>
        <taxon>Craniata</taxon>
        <taxon>Vertebrata</taxon>
        <taxon>Euteleostomi</taxon>
        <taxon>Actinopterygii</taxon>
        <taxon>Neopterygii</taxon>
        <taxon>Teleostei</taxon>
        <taxon>Neoteleostei</taxon>
        <taxon>Acanthomorphata</taxon>
        <taxon>Eupercaria</taxon>
        <taxon>Labriformes</taxon>
        <taxon>Labridae</taxon>
        <taxon>Labrus</taxon>
    </lineage>
</organism>
<protein>
    <recommendedName>
        <fullName evidence="2">Growth factor receptor domain-containing protein</fullName>
    </recommendedName>
</protein>
<proteinExistence type="predicted"/>
<dbReference type="InterPro" id="IPR006212">
    <property type="entry name" value="Furin_repeat"/>
</dbReference>
<dbReference type="Pfam" id="PF14843">
    <property type="entry name" value="GF_recep_IV"/>
    <property type="match status" value="1"/>
</dbReference>
<reference evidence="3" key="2">
    <citation type="submission" date="2025-09" db="UniProtKB">
        <authorList>
            <consortium name="Ensembl"/>
        </authorList>
    </citation>
    <scope>IDENTIFICATION</scope>
</reference>
<dbReference type="SUPFAM" id="SSF57184">
    <property type="entry name" value="Growth factor receptor domain"/>
    <property type="match status" value="1"/>
</dbReference>
<dbReference type="AlphaFoldDB" id="A0A3Q3G3Z6"/>
<dbReference type="SMART" id="SM00261">
    <property type="entry name" value="FU"/>
    <property type="match status" value="3"/>
</dbReference>
<evidence type="ECO:0000313" key="4">
    <source>
        <dbReference type="Proteomes" id="UP000261660"/>
    </source>
</evidence>
<feature type="domain" description="Growth factor receptor" evidence="2">
    <location>
        <begin position="82"/>
        <end position="178"/>
    </location>
</feature>
<accession>A0A3Q3G3Z6</accession>
<evidence type="ECO:0000313" key="3">
    <source>
        <dbReference type="Ensembl" id="ENSLBEP00000027801.1"/>
    </source>
</evidence>
<keyword evidence="4" id="KW-1185">Reference proteome</keyword>
<keyword evidence="1" id="KW-0325">Glycoprotein</keyword>
<sequence>HIQANSIQEWTNCRAAFPSTRSSPEEDTCSSCSGPEPSSCLVCNTNRHKDASGHCVWYSQCSLRSYIDTNGECRHCHKLCHRCYGPGKHQCFSCNDPKLLINPLTSVHENTCVQQCPVGYHADDNDENVCERCHFSCKSCAGRHSVQCLACETGFFKEGSSCVETCSERLENTHTHTFTHTLKVAFLLCVILSVSPLSLFPDRGASSCQSCYDGFKYMGGICESKCLVGFYAASKVTLKLVFLFTIQEWLHFVQITESESVSQVLFFW</sequence>